<sequence>MDSLPPLPARAVAAWRRGGPRYVWHKALRRCLGRWPSWKRRILYRNPRVYWTLRGGDDYFREQEGQPSRSDRARWLAERIARYAPASVLEIGCGYGKQLRELDARLPGVPLFGLDFSPTQLAFARRHLDGLGGVSLCLGDGQRLPFPDSSFDLVLTSAVILHNAPEVAERIRLEAIRVARRWVAHNEDTDESYNRFGYDTAAWYRGAGIRLAECGPIPVGSADEIARSQFCVAAL</sequence>
<evidence type="ECO:0000313" key="2">
    <source>
        <dbReference type="EMBL" id="RUL86767.1"/>
    </source>
</evidence>
<dbReference type="InterPro" id="IPR029063">
    <property type="entry name" value="SAM-dependent_MTases_sf"/>
</dbReference>
<dbReference type="Gene3D" id="3.40.50.150">
    <property type="entry name" value="Vaccinia Virus protein VP39"/>
    <property type="match status" value="1"/>
</dbReference>
<dbReference type="AlphaFoldDB" id="A0A432MHZ1"/>
<dbReference type="SUPFAM" id="SSF53335">
    <property type="entry name" value="S-adenosyl-L-methionine-dependent methyltransferases"/>
    <property type="match status" value="1"/>
</dbReference>
<dbReference type="OrthoDB" id="7184189at2"/>
<reference evidence="2 3" key="1">
    <citation type="submission" date="2018-12" db="EMBL/GenBank/DDBJ databases">
        <authorList>
            <person name="Toschakov S.V."/>
        </authorList>
    </citation>
    <scope>NUCLEOTIDE SEQUENCE [LARGE SCALE GENOMIC DNA]</scope>
    <source>
        <strain evidence="2 3">GM2012</strain>
    </source>
</reference>
<dbReference type="GO" id="GO:0032259">
    <property type="term" value="P:methylation"/>
    <property type="evidence" value="ECO:0007669"/>
    <property type="project" value="UniProtKB-KW"/>
</dbReference>
<comment type="caution">
    <text evidence="2">The sequence shown here is derived from an EMBL/GenBank/DDBJ whole genome shotgun (WGS) entry which is preliminary data.</text>
</comment>
<accession>A0A432MHZ1</accession>
<protein>
    <submittedName>
        <fullName evidence="2">Class I SAM-dependent methyltransferase</fullName>
    </submittedName>
</protein>
<feature type="domain" description="Methyltransferase" evidence="1">
    <location>
        <begin position="88"/>
        <end position="179"/>
    </location>
</feature>
<dbReference type="PANTHER" id="PTHR43591:SF24">
    <property type="entry name" value="2-METHOXY-6-POLYPRENYL-1,4-BENZOQUINOL METHYLASE, MITOCHONDRIAL"/>
    <property type="match status" value="1"/>
</dbReference>
<dbReference type="InterPro" id="IPR041698">
    <property type="entry name" value="Methyltransf_25"/>
</dbReference>
<dbReference type="Pfam" id="PF13649">
    <property type="entry name" value="Methyltransf_25"/>
    <property type="match status" value="1"/>
</dbReference>
<evidence type="ECO:0000313" key="3">
    <source>
        <dbReference type="Proteomes" id="UP000280296"/>
    </source>
</evidence>
<keyword evidence="2" id="KW-0808">Transferase</keyword>
<dbReference type="Proteomes" id="UP000280296">
    <property type="component" value="Unassembled WGS sequence"/>
</dbReference>
<dbReference type="PANTHER" id="PTHR43591">
    <property type="entry name" value="METHYLTRANSFERASE"/>
    <property type="match status" value="1"/>
</dbReference>
<keyword evidence="2" id="KW-0489">Methyltransferase</keyword>
<dbReference type="EMBL" id="RYZH01000030">
    <property type="protein sequence ID" value="RUL86767.1"/>
    <property type="molecule type" value="Genomic_DNA"/>
</dbReference>
<name>A0A432MHZ1_9BACT</name>
<dbReference type="GO" id="GO:0008168">
    <property type="term" value="F:methyltransferase activity"/>
    <property type="evidence" value="ECO:0007669"/>
    <property type="project" value="UniProtKB-KW"/>
</dbReference>
<evidence type="ECO:0000259" key="1">
    <source>
        <dbReference type="Pfam" id="PF13649"/>
    </source>
</evidence>
<dbReference type="CDD" id="cd02440">
    <property type="entry name" value="AdoMet_MTases"/>
    <property type="match status" value="1"/>
</dbReference>
<proteinExistence type="predicted"/>
<organism evidence="2 3">
    <name type="scientific">Tautonia sociabilis</name>
    <dbReference type="NCBI Taxonomy" id="2080755"/>
    <lineage>
        <taxon>Bacteria</taxon>
        <taxon>Pseudomonadati</taxon>
        <taxon>Planctomycetota</taxon>
        <taxon>Planctomycetia</taxon>
        <taxon>Isosphaerales</taxon>
        <taxon>Isosphaeraceae</taxon>
        <taxon>Tautonia</taxon>
    </lineage>
</organism>
<reference evidence="2 3" key="2">
    <citation type="submission" date="2019-01" db="EMBL/GenBank/DDBJ databases">
        <title>Tautonia sociabilis, a novel thermotolerant planctomycete of Isosphaeraceae family, isolated from a 4000 m deep subterranean habitat.</title>
        <authorList>
            <person name="Kovaleva O.L."/>
            <person name="Elcheninov A.G."/>
            <person name="Van Heerden E."/>
            <person name="Toshchakov S.V."/>
            <person name="Novikov A."/>
            <person name="Bonch-Osmolovskaya E.A."/>
            <person name="Kublanov I.V."/>
        </authorList>
    </citation>
    <scope>NUCLEOTIDE SEQUENCE [LARGE SCALE GENOMIC DNA]</scope>
    <source>
        <strain evidence="2 3">GM2012</strain>
    </source>
</reference>
<gene>
    <name evidence="2" type="ORF">TsocGM_15520</name>
</gene>
<keyword evidence="3" id="KW-1185">Reference proteome</keyword>